<feature type="transmembrane region" description="Helical" evidence="1">
    <location>
        <begin position="185"/>
        <end position="206"/>
    </location>
</feature>
<dbReference type="EMBL" id="JABXYM010000001">
    <property type="protein sequence ID" value="MCR6096183.1"/>
    <property type="molecule type" value="Genomic_DNA"/>
</dbReference>
<gene>
    <name evidence="2" type="ORF">HXA33_06440</name>
</gene>
<feature type="transmembrane region" description="Helical" evidence="1">
    <location>
        <begin position="31"/>
        <end position="51"/>
    </location>
</feature>
<accession>A0A9Q4FYX0</accession>
<feature type="transmembrane region" description="Helical" evidence="1">
    <location>
        <begin position="160"/>
        <end position="179"/>
    </location>
</feature>
<organism evidence="2 3">
    <name type="scientific">Salipaludibacillus agaradhaerens</name>
    <name type="common">Bacillus agaradhaerens</name>
    <dbReference type="NCBI Taxonomy" id="76935"/>
    <lineage>
        <taxon>Bacteria</taxon>
        <taxon>Bacillati</taxon>
        <taxon>Bacillota</taxon>
        <taxon>Bacilli</taxon>
        <taxon>Bacillales</taxon>
        <taxon>Bacillaceae</taxon>
    </lineage>
</organism>
<comment type="caution">
    <text evidence="2">The sequence shown here is derived from an EMBL/GenBank/DDBJ whole genome shotgun (WGS) entry which is preliminary data.</text>
</comment>
<protein>
    <submittedName>
        <fullName evidence="2">Uncharacterized protein</fullName>
    </submittedName>
</protein>
<keyword evidence="1" id="KW-0812">Transmembrane</keyword>
<proteinExistence type="predicted"/>
<feature type="transmembrane region" description="Helical" evidence="1">
    <location>
        <begin position="57"/>
        <end position="76"/>
    </location>
</feature>
<feature type="transmembrane region" description="Helical" evidence="1">
    <location>
        <begin position="112"/>
        <end position="139"/>
    </location>
</feature>
<dbReference type="RefSeq" id="WP_257820841.1">
    <property type="nucleotide sequence ID" value="NZ_JABXYM010000001.1"/>
</dbReference>
<name>A0A9Q4FYX0_SALAG</name>
<sequence length="247" mass="28167">MIKLDEQTDIDTLPDDMRQHLFSMDSKGMKWLIFSFVFIVMNVVGGVLLVADPFVTTYMVIAAPVMIIINVWAFALMIRNPQKTQLEVVLFTAFLFASYAFGLLLISHKFAYFVAGVEGISFFIGVLILYLGTIVYFIRYYHKTLSTLEGEVEAKEPAKWMWKIFAAGPAIGLFIYHGFLKGAFASELILVVLVVLFGVLSIYLSIKMFYKYAFMKLNLPLVVFVQSSHGQMTEFEDVEEDDYEDEN</sequence>
<dbReference type="AlphaFoldDB" id="A0A9Q4FYX0"/>
<keyword evidence="1" id="KW-1133">Transmembrane helix</keyword>
<feature type="transmembrane region" description="Helical" evidence="1">
    <location>
        <begin position="88"/>
        <end position="106"/>
    </location>
</feature>
<reference evidence="2" key="1">
    <citation type="submission" date="2020-06" db="EMBL/GenBank/DDBJ databases">
        <title>Insight into the genomes of haloalkaliphilic bacilli from Kenyan soda lakes.</title>
        <authorList>
            <person name="Mwirichia R."/>
            <person name="Villamizar G.C."/>
            <person name="Poehlein A."/>
            <person name="Mugweru J."/>
            <person name="Kipnyargis A."/>
            <person name="Kiplimo D."/>
            <person name="Orwa P."/>
            <person name="Daniel R."/>
        </authorList>
    </citation>
    <scope>NUCLEOTIDE SEQUENCE</scope>
    <source>
        <strain evidence="2">B1096_S55</strain>
    </source>
</reference>
<keyword evidence="3" id="KW-1185">Reference proteome</keyword>
<keyword evidence="1" id="KW-0472">Membrane</keyword>
<evidence type="ECO:0000256" key="1">
    <source>
        <dbReference type="SAM" id="Phobius"/>
    </source>
</evidence>
<evidence type="ECO:0000313" key="3">
    <source>
        <dbReference type="Proteomes" id="UP001057753"/>
    </source>
</evidence>
<dbReference type="Proteomes" id="UP001057753">
    <property type="component" value="Unassembled WGS sequence"/>
</dbReference>
<evidence type="ECO:0000313" key="2">
    <source>
        <dbReference type="EMBL" id="MCR6096183.1"/>
    </source>
</evidence>